<organism evidence="5 6">
    <name type="scientific">Candidatus Schekmanbacteria bacterium GWA2_38_11</name>
    <dbReference type="NCBI Taxonomy" id="1817876"/>
    <lineage>
        <taxon>Bacteria</taxon>
        <taxon>Candidatus Schekmaniibacteriota</taxon>
    </lineage>
</organism>
<dbReference type="GO" id="GO:1904680">
    <property type="term" value="F:peptide transmembrane transporter activity"/>
    <property type="evidence" value="ECO:0007669"/>
    <property type="project" value="TreeGrafter"/>
</dbReference>
<sequence length="547" mass="62462">MLIGLIILITFTLGCTQKEAPKEDSGVKNKEASHVKSEPAYGDAIIEGSIGDASNLIPELASDSASHEIADLVYGGLVRYNKDLITEGVLAESWDVSDGGLVITFHLRKDVSWHDGKPFTADDVMYTYKVMIDPKTPTAYGGDFLQVKKAEVLDKYTFRVTYKKPFAPGLISWSIGILPSHLLMGKDITKSSLARNPIGTGSYKFKEWKTGEKIVLESNHNYFEGRPYIDRFIYRIIPDSATMFLELKAGGIDWMGLAPFQYKRQTENAKIKKNFNKFKYLSFSYTYLGFNLLDPRFKDKRVRQAISYAINKQEIIDGVLLGLGVIATGPYKPDMWAYNPDVKKYEFSTDKAKELLNEAGWKNTDKDGILEKNGKKFEFTILTNQGNEEREKSAQIIQRRLKDAGISVKIRIVEWSAFLKEFIRTRKFEAIILGWNIPPDPDLFDVWHSSKTGPDELNHVTFKNAEVDRLLVKGRGTFDQEERKKCYFRIQEIFAEEQPYVFLYVPDALPIVNARFKNINPAPAGISYNFIKWYVPKNEQKYVELTQ</sequence>
<protein>
    <submittedName>
        <fullName evidence="5">Peptide-binding protein</fullName>
    </submittedName>
</protein>
<dbReference type="Gene3D" id="3.40.190.10">
    <property type="entry name" value="Periplasmic binding protein-like II"/>
    <property type="match status" value="1"/>
</dbReference>
<comment type="caution">
    <text evidence="5">The sequence shown here is derived from an EMBL/GenBank/DDBJ whole genome shotgun (WGS) entry which is preliminary data.</text>
</comment>
<evidence type="ECO:0000313" key="5">
    <source>
        <dbReference type="EMBL" id="OGL38045.1"/>
    </source>
</evidence>
<evidence type="ECO:0000256" key="3">
    <source>
        <dbReference type="ARBA" id="ARBA00022729"/>
    </source>
</evidence>
<dbReference type="InterPro" id="IPR000914">
    <property type="entry name" value="SBP_5_dom"/>
</dbReference>
<keyword evidence="2" id="KW-0813">Transport</keyword>
<dbReference type="FunFam" id="3.10.105.10:FF:000006">
    <property type="entry name" value="Peptide ABC transporter substrate-binding protein"/>
    <property type="match status" value="1"/>
</dbReference>
<evidence type="ECO:0000259" key="4">
    <source>
        <dbReference type="Pfam" id="PF00496"/>
    </source>
</evidence>
<dbReference type="Proteomes" id="UP000178526">
    <property type="component" value="Unassembled WGS sequence"/>
</dbReference>
<dbReference type="PANTHER" id="PTHR30290">
    <property type="entry name" value="PERIPLASMIC BINDING COMPONENT OF ABC TRANSPORTER"/>
    <property type="match status" value="1"/>
</dbReference>
<accession>A0A1F7R912</accession>
<evidence type="ECO:0000313" key="6">
    <source>
        <dbReference type="Proteomes" id="UP000178526"/>
    </source>
</evidence>
<keyword evidence="3" id="KW-0732">Signal</keyword>
<feature type="domain" description="Solute-binding protein family 5" evidence="4">
    <location>
        <begin position="88"/>
        <end position="447"/>
    </location>
</feature>
<dbReference type="Pfam" id="PF00496">
    <property type="entry name" value="SBP_bac_5"/>
    <property type="match status" value="1"/>
</dbReference>
<dbReference type="CDD" id="cd08514">
    <property type="entry name" value="PBP2_AppA_like"/>
    <property type="match status" value="1"/>
</dbReference>
<dbReference type="AlphaFoldDB" id="A0A1F7R912"/>
<comment type="similarity">
    <text evidence="1">Belongs to the bacterial solute-binding protein 5 family.</text>
</comment>
<dbReference type="GO" id="GO:0015833">
    <property type="term" value="P:peptide transport"/>
    <property type="evidence" value="ECO:0007669"/>
    <property type="project" value="TreeGrafter"/>
</dbReference>
<dbReference type="InterPro" id="IPR023765">
    <property type="entry name" value="SBP_5_CS"/>
</dbReference>
<dbReference type="InterPro" id="IPR030678">
    <property type="entry name" value="Peptide/Ni-bd"/>
</dbReference>
<dbReference type="GO" id="GO:0043190">
    <property type="term" value="C:ATP-binding cassette (ABC) transporter complex"/>
    <property type="evidence" value="ECO:0007669"/>
    <property type="project" value="InterPro"/>
</dbReference>
<dbReference type="Gene3D" id="3.10.105.10">
    <property type="entry name" value="Dipeptide-binding Protein, Domain 3"/>
    <property type="match status" value="1"/>
</dbReference>
<dbReference type="GO" id="GO:0042597">
    <property type="term" value="C:periplasmic space"/>
    <property type="evidence" value="ECO:0007669"/>
    <property type="project" value="UniProtKB-ARBA"/>
</dbReference>
<gene>
    <name evidence="5" type="ORF">A2042_05245</name>
</gene>
<dbReference type="PANTHER" id="PTHR30290:SF38">
    <property type="entry name" value="D,D-DIPEPTIDE-BINDING PERIPLASMIC PROTEIN DDPA-RELATED"/>
    <property type="match status" value="1"/>
</dbReference>
<dbReference type="SUPFAM" id="SSF53850">
    <property type="entry name" value="Periplasmic binding protein-like II"/>
    <property type="match status" value="1"/>
</dbReference>
<dbReference type="Gene3D" id="3.90.76.10">
    <property type="entry name" value="Dipeptide-binding Protein, Domain 1"/>
    <property type="match status" value="1"/>
</dbReference>
<dbReference type="PROSITE" id="PS01040">
    <property type="entry name" value="SBP_BACTERIAL_5"/>
    <property type="match status" value="1"/>
</dbReference>
<dbReference type="EMBL" id="MGDB01000158">
    <property type="protein sequence ID" value="OGL38045.1"/>
    <property type="molecule type" value="Genomic_DNA"/>
</dbReference>
<evidence type="ECO:0000256" key="2">
    <source>
        <dbReference type="ARBA" id="ARBA00022448"/>
    </source>
</evidence>
<dbReference type="InterPro" id="IPR039424">
    <property type="entry name" value="SBP_5"/>
</dbReference>
<reference evidence="5 6" key="1">
    <citation type="journal article" date="2016" name="Nat. Commun.">
        <title>Thousands of microbial genomes shed light on interconnected biogeochemical processes in an aquifer system.</title>
        <authorList>
            <person name="Anantharaman K."/>
            <person name="Brown C.T."/>
            <person name="Hug L.A."/>
            <person name="Sharon I."/>
            <person name="Castelle C.J."/>
            <person name="Probst A.J."/>
            <person name="Thomas B.C."/>
            <person name="Singh A."/>
            <person name="Wilkins M.J."/>
            <person name="Karaoz U."/>
            <person name="Brodie E.L."/>
            <person name="Williams K.H."/>
            <person name="Hubbard S.S."/>
            <person name="Banfield J.F."/>
        </authorList>
    </citation>
    <scope>NUCLEOTIDE SEQUENCE [LARGE SCALE GENOMIC DNA]</scope>
</reference>
<name>A0A1F7R912_9BACT</name>
<proteinExistence type="inferred from homology"/>
<evidence type="ECO:0000256" key="1">
    <source>
        <dbReference type="ARBA" id="ARBA00005695"/>
    </source>
</evidence>
<dbReference type="PIRSF" id="PIRSF002741">
    <property type="entry name" value="MppA"/>
    <property type="match status" value="1"/>
</dbReference>